<dbReference type="Proteomes" id="UP000426265">
    <property type="component" value="Unassembled WGS sequence"/>
</dbReference>
<dbReference type="EMBL" id="CACRSJ010000110">
    <property type="protein sequence ID" value="VYS68529.1"/>
    <property type="molecule type" value="Genomic_DNA"/>
</dbReference>
<evidence type="ECO:0000313" key="1">
    <source>
        <dbReference type="EMBL" id="VYS68529.1"/>
    </source>
</evidence>
<protein>
    <recommendedName>
        <fullName evidence="3">MULE transposase domain-containing protein</fullName>
    </recommendedName>
</protein>
<dbReference type="AlphaFoldDB" id="A0A654G5Z1"/>
<name>A0A654G5Z1_ARATH</name>
<proteinExistence type="predicted"/>
<dbReference type="PANTHER" id="PTHR31973">
    <property type="entry name" value="POLYPROTEIN, PUTATIVE-RELATED"/>
    <property type="match status" value="1"/>
</dbReference>
<organism evidence="1 2">
    <name type="scientific">Arabidopsis thaliana</name>
    <name type="common">Mouse-ear cress</name>
    <dbReference type="NCBI Taxonomy" id="3702"/>
    <lineage>
        <taxon>Eukaryota</taxon>
        <taxon>Viridiplantae</taxon>
        <taxon>Streptophyta</taxon>
        <taxon>Embryophyta</taxon>
        <taxon>Tracheophyta</taxon>
        <taxon>Spermatophyta</taxon>
        <taxon>Magnoliopsida</taxon>
        <taxon>eudicotyledons</taxon>
        <taxon>Gunneridae</taxon>
        <taxon>Pentapetalae</taxon>
        <taxon>rosids</taxon>
        <taxon>malvids</taxon>
        <taxon>Brassicales</taxon>
        <taxon>Brassicaceae</taxon>
        <taxon>Camelineae</taxon>
        <taxon>Arabidopsis</taxon>
    </lineage>
</organism>
<dbReference type="PANTHER" id="PTHR31973:SF187">
    <property type="entry name" value="MUTATOR TRANSPOSASE MUDRA PROTEIN"/>
    <property type="match status" value="1"/>
</dbReference>
<evidence type="ECO:0008006" key="3">
    <source>
        <dbReference type="Google" id="ProtNLM"/>
    </source>
</evidence>
<gene>
    <name evidence="1" type="ORF">AN1_LOCUS23919</name>
</gene>
<reference evidence="1 2" key="1">
    <citation type="submission" date="2019-11" db="EMBL/GenBank/DDBJ databases">
        <authorList>
            <person name="Jiao W.-B."/>
            <person name="Schneeberger K."/>
        </authorList>
    </citation>
    <scope>NUCLEOTIDE SEQUENCE [LARGE SCALE GENOMIC DNA]</scope>
    <source>
        <strain evidence="2">cv. An-1</strain>
    </source>
</reference>
<evidence type="ECO:0000313" key="2">
    <source>
        <dbReference type="Proteomes" id="UP000426265"/>
    </source>
</evidence>
<dbReference type="ExpressionAtlas" id="A0A654G5Z1">
    <property type="expression patterns" value="baseline and differential"/>
</dbReference>
<sequence length="107" mass="12188">MVKTCLINFTSALTSSEDHGRRHVAPLIEVDGIFLKSTLKGQLLAAIGNKMYQIAWDIVQVENEKKWLWFIQMVKSDFDLKDRDGFIIITSDRPKSIGNVLDTFMAN</sequence>
<accession>A0A654G5Z1</accession>